<dbReference type="AlphaFoldDB" id="A0A318TQX9"/>
<evidence type="ECO:0008006" key="4">
    <source>
        <dbReference type="Google" id="ProtNLM"/>
    </source>
</evidence>
<organism evidence="2 3">
    <name type="scientific">Ureibacillus chungkukjangi</name>
    <dbReference type="NCBI Taxonomy" id="1202712"/>
    <lineage>
        <taxon>Bacteria</taxon>
        <taxon>Bacillati</taxon>
        <taxon>Bacillota</taxon>
        <taxon>Bacilli</taxon>
        <taxon>Bacillales</taxon>
        <taxon>Caryophanaceae</taxon>
        <taxon>Ureibacillus</taxon>
    </lineage>
</organism>
<dbReference type="RefSeq" id="WP_107933209.1">
    <property type="nucleotide sequence ID" value="NZ_CP085009.1"/>
</dbReference>
<accession>A0A318TQX9</accession>
<evidence type="ECO:0000313" key="3">
    <source>
        <dbReference type="Proteomes" id="UP000247416"/>
    </source>
</evidence>
<dbReference type="PROSITE" id="PS51257">
    <property type="entry name" value="PROKAR_LIPOPROTEIN"/>
    <property type="match status" value="1"/>
</dbReference>
<dbReference type="Proteomes" id="UP000247416">
    <property type="component" value="Unassembled WGS sequence"/>
</dbReference>
<feature type="chain" id="PRO_5039209564" description="Lipoprotein" evidence="1">
    <location>
        <begin position="22"/>
        <end position="138"/>
    </location>
</feature>
<sequence length="138" mass="16045">MKKLFNLLFLCLLGTMLVACSNDENFLIRIDVQRVASDDSLEDEDMILDLITLDSIKSLLEEVKWEPEEEPEDAGSEDLIATLFYADEKDKPDELYLYRIWYNFDDTITIISNNEEEGYGKLDEEYADKLKSLLESEL</sequence>
<keyword evidence="3" id="KW-1185">Reference proteome</keyword>
<protein>
    <recommendedName>
        <fullName evidence="4">Lipoprotein</fullName>
    </recommendedName>
</protein>
<gene>
    <name evidence="2" type="ORF">BJ095_10536</name>
</gene>
<evidence type="ECO:0000256" key="1">
    <source>
        <dbReference type="SAM" id="SignalP"/>
    </source>
</evidence>
<dbReference type="OrthoDB" id="2437675at2"/>
<comment type="caution">
    <text evidence="2">The sequence shown here is derived from an EMBL/GenBank/DDBJ whole genome shotgun (WGS) entry which is preliminary data.</text>
</comment>
<keyword evidence="1" id="KW-0732">Signal</keyword>
<proteinExistence type="predicted"/>
<dbReference type="EMBL" id="QJTJ01000005">
    <property type="protein sequence ID" value="PYF07246.1"/>
    <property type="molecule type" value="Genomic_DNA"/>
</dbReference>
<feature type="signal peptide" evidence="1">
    <location>
        <begin position="1"/>
        <end position="21"/>
    </location>
</feature>
<reference evidence="2 3" key="1">
    <citation type="submission" date="2018-06" db="EMBL/GenBank/DDBJ databases">
        <title>Genomic Encyclopedia of Archaeal and Bacterial Type Strains, Phase II (KMG-II): from individual species to whole genera.</title>
        <authorList>
            <person name="Goeker M."/>
        </authorList>
    </citation>
    <scope>NUCLEOTIDE SEQUENCE [LARGE SCALE GENOMIC DNA]</scope>
    <source>
        <strain evidence="2 3">KACC 16626</strain>
    </source>
</reference>
<name>A0A318TQX9_9BACL</name>
<evidence type="ECO:0000313" key="2">
    <source>
        <dbReference type="EMBL" id="PYF07246.1"/>
    </source>
</evidence>